<evidence type="ECO:0000313" key="2">
    <source>
        <dbReference type="EMBL" id="MCG4767265.1"/>
    </source>
</evidence>
<organism evidence="2 3">
    <name type="scientific">Fusicatenibacter saccharivorans</name>
    <dbReference type="NCBI Taxonomy" id="1150298"/>
    <lineage>
        <taxon>Bacteria</taxon>
        <taxon>Bacillati</taxon>
        <taxon>Bacillota</taxon>
        <taxon>Clostridia</taxon>
        <taxon>Lachnospirales</taxon>
        <taxon>Lachnospiraceae</taxon>
        <taxon>Fusicatenibacter</taxon>
    </lineage>
</organism>
<name>A0AAE3F526_9FIRM</name>
<dbReference type="RefSeq" id="WP_118699836.1">
    <property type="nucleotide sequence ID" value="NZ_JAAINI010000024.1"/>
</dbReference>
<dbReference type="AlphaFoldDB" id="A0AAE3F526"/>
<feature type="region of interest" description="Disordered" evidence="1">
    <location>
        <begin position="371"/>
        <end position="391"/>
    </location>
</feature>
<gene>
    <name evidence="2" type="ORF">L0N21_17435</name>
</gene>
<dbReference type="Proteomes" id="UP001199915">
    <property type="component" value="Unassembled WGS sequence"/>
</dbReference>
<reference evidence="2" key="1">
    <citation type="submission" date="2022-01" db="EMBL/GenBank/DDBJ databases">
        <title>Collection of gut derived symbiotic bacterial strains cultured from healthy donors.</title>
        <authorList>
            <person name="Lin H."/>
            <person name="Kohout C."/>
            <person name="Waligurski E."/>
            <person name="Pamer E.G."/>
        </authorList>
    </citation>
    <scope>NUCLEOTIDE SEQUENCE</scope>
    <source>
        <strain evidence="2">DFI.5.49</strain>
    </source>
</reference>
<proteinExistence type="predicted"/>
<feature type="compositionally biased region" description="Basic residues" evidence="1">
    <location>
        <begin position="546"/>
        <end position="562"/>
    </location>
</feature>
<evidence type="ECO:0000313" key="3">
    <source>
        <dbReference type="Proteomes" id="UP001199915"/>
    </source>
</evidence>
<sequence length="562" mass="62880">MAAEDAGGSGDLAILVNTEMIILKGAVKAAASAGSVTGKVVNKALLSPFRLIQFCMKLHKQHIISTSDFKSFTQFMKACDGDYIIANLPTRDPEQLDKLMDSMTEVGITYCLLPDLDIQDSCQQIAIRGKDVAKWQALYESYVTNQLDLGGPLDFEELKALTSGNYKIKSLALGDASEDNEQLEQFLDILDERGVNYSVLPDLKYGDNHIQIAVANQSLQQFAAAIKAYLEEFPDAAKNLVEDITEQEYFDSGRMSEEDYMKTASPEIKEKTDPKNWQKGKNLNAQSFEQALAGKEVDRYEALKNRPGLIERYIPSQRVAARREDEIALQTGDREYVRIQEALSVDNGKGFIIFLDPEKNYNVYRPDEKGILQTPSGSLSGKEFSKYTEQSDETHRLDYIPYAETETPSEAPQKQSSKAKSMEKTVSQSSPDVSTQEAAFPVTINCSLVDDIMDDKTFISRIPGSKLHIKLPLFSIADDGKTLVSAIDPQKEYEIFKNDSPTSNPLLNMKGAQILPYYDPVRRKNITKQFGQNQNKILKFSQNPASKHKPKSSPIRKKDLKL</sequence>
<feature type="region of interest" description="Disordered" evidence="1">
    <location>
        <begin position="404"/>
        <end position="434"/>
    </location>
</feature>
<accession>A0AAE3F526</accession>
<comment type="caution">
    <text evidence="2">The sequence shown here is derived from an EMBL/GenBank/DDBJ whole genome shotgun (WGS) entry which is preliminary data.</text>
</comment>
<protein>
    <submittedName>
        <fullName evidence="2">Uncharacterized protein</fullName>
    </submittedName>
</protein>
<feature type="compositionally biased region" description="Polar residues" evidence="1">
    <location>
        <begin position="406"/>
        <end position="434"/>
    </location>
</feature>
<dbReference type="EMBL" id="JAKNFS010000038">
    <property type="protein sequence ID" value="MCG4767265.1"/>
    <property type="molecule type" value="Genomic_DNA"/>
</dbReference>
<evidence type="ECO:0000256" key="1">
    <source>
        <dbReference type="SAM" id="MobiDB-lite"/>
    </source>
</evidence>
<feature type="region of interest" description="Disordered" evidence="1">
    <location>
        <begin position="538"/>
        <end position="562"/>
    </location>
</feature>